<keyword evidence="3" id="KW-1185">Reference proteome</keyword>
<organism evidence="2 3">
    <name type="scientific">Epilithonimonas bovis DSM 19482</name>
    <dbReference type="NCBI Taxonomy" id="1121284"/>
    <lineage>
        <taxon>Bacteria</taxon>
        <taxon>Pseudomonadati</taxon>
        <taxon>Bacteroidota</taxon>
        <taxon>Flavobacteriia</taxon>
        <taxon>Flavobacteriales</taxon>
        <taxon>Weeksellaceae</taxon>
        <taxon>Chryseobacterium group</taxon>
        <taxon>Epilithonimonas</taxon>
    </lineage>
</organism>
<proteinExistence type="predicted"/>
<dbReference type="STRING" id="1121284.SAMN05660493_03052"/>
<reference evidence="3" key="1">
    <citation type="submission" date="2016-10" db="EMBL/GenBank/DDBJ databases">
        <authorList>
            <person name="Varghese N."/>
            <person name="Submissions S."/>
        </authorList>
    </citation>
    <scope>NUCLEOTIDE SEQUENCE [LARGE SCALE GENOMIC DNA]</scope>
    <source>
        <strain evidence="3">DSM 19482</strain>
    </source>
</reference>
<dbReference type="Proteomes" id="UP000187261">
    <property type="component" value="Unassembled WGS sequence"/>
</dbReference>
<evidence type="ECO:0000313" key="3">
    <source>
        <dbReference type="Proteomes" id="UP000187261"/>
    </source>
</evidence>
<name>A0A1U7PZB5_9FLAO</name>
<dbReference type="EMBL" id="FTPU01000050">
    <property type="protein sequence ID" value="SIT98309.1"/>
    <property type="molecule type" value="Genomic_DNA"/>
</dbReference>
<protein>
    <submittedName>
        <fullName evidence="2">Uncharacterized protein</fullName>
    </submittedName>
</protein>
<evidence type="ECO:0000256" key="1">
    <source>
        <dbReference type="SAM" id="SignalP"/>
    </source>
</evidence>
<sequence>MIKPLLTAAGMMMSVLLCAQKNFWKPVQNISIASKSGLKERKTIPTEYKIFSLDLDGIK</sequence>
<keyword evidence="1" id="KW-0732">Signal</keyword>
<dbReference type="AlphaFoldDB" id="A0A1U7PZB5"/>
<feature type="signal peptide" evidence="1">
    <location>
        <begin position="1"/>
        <end position="19"/>
    </location>
</feature>
<accession>A0A1U7PZB5</accession>
<evidence type="ECO:0000313" key="2">
    <source>
        <dbReference type="EMBL" id="SIT98309.1"/>
    </source>
</evidence>
<feature type="chain" id="PRO_5013318823" evidence="1">
    <location>
        <begin position="20"/>
        <end position="59"/>
    </location>
</feature>
<gene>
    <name evidence="2" type="ORF">SAMN05660493_03052</name>
</gene>
<dbReference type="RefSeq" id="WP_076784373.1">
    <property type="nucleotide sequence ID" value="NZ_FTPU01000050.1"/>
</dbReference>